<proteinExistence type="predicted"/>
<evidence type="ECO:0000313" key="3">
    <source>
        <dbReference type="Proteomes" id="UP000765509"/>
    </source>
</evidence>
<dbReference type="AlphaFoldDB" id="A0A9Q3D5X0"/>
<accession>A0A9Q3D5X0</accession>
<feature type="compositionally biased region" description="Basic and acidic residues" evidence="1">
    <location>
        <begin position="202"/>
        <end position="226"/>
    </location>
</feature>
<dbReference type="EMBL" id="AVOT02012956">
    <property type="protein sequence ID" value="MBW0495185.1"/>
    <property type="molecule type" value="Genomic_DNA"/>
</dbReference>
<name>A0A9Q3D5X0_9BASI</name>
<reference evidence="2" key="1">
    <citation type="submission" date="2021-03" db="EMBL/GenBank/DDBJ databases">
        <title>Draft genome sequence of rust myrtle Austropuccinia psidii MF-1, a brazilian biotype.</title>
        <authorList>
            <person name="Quecine M.C."/>
            <person name="Pachon D.M.R."/>
            <person name="Bonatelli M.L."/>
            <person name="Correr F.H."/>
            <person name="Franceschini L.M."/>
            <person name="Leite T.F."/>
            <person name="Margarido G.R.A."/>
            <person name="Almeida C.A."/>
            <person name="Ferrarezi J.A."/>
            <person name="Labate C.A."/>
        </authorList>
    </citation>
    <scope>NUCLEOTIDE SEQUENCE</scope>
    <source>
        <strain evidence="2">MF-1</strain>
    </source>
</reference>
<evidence type="ECO:0000256" key="1">
    <source>
        <dbReference type="SAM" id="MobiDB-lite"/>
    </source>
</evidence>
<sequence length="251" mass="29456">MITMFIFTGIVYFTKSKRILEVTAALIKERKYKDLGRNPIQAHSKDKYYEPRNSYISRNLPFRSEAAKIFMRKLGRLISKTENDEGKRSQGLPLYFYDIKWYNPNLPAQCQDLANWKSVELLQNPKFLLEFTSPDEKIGDQSFNYKNWEFLSKDYNLEFLSFDEADNNNDETKEESNYGESLDLDVGDEEESEDEEKEEEVEPVRSKEKGKARIVEYDEENSKSDNMDIDNAASNGFYGGPTEEEWKAWQL</sequence>
<gene>
    <name evidence="2" type="ORF">O181_034900</name>
</gene>
<organism evidence="2 3">
    <name type="scientific">Austropuccinia psidii MF-1</name>
    <dbReference type="NCBI Taxonomy" id="1389203"/>
    <lineage>
        <taxon>Eukaryota</taxon>
        <taxon>Fungi</taxon>
        <taxon>Dikarya</taxon>
        <taxon>Basidiomycota</taxon>
        <taxon>Pucciniomycotina</taxon>
        <taxon>Pucciniomycetes</taxon>
        <taxon>Pucciniales</taxon>
        <taxon>Sphaerophragmiaceae</taxon>
        <taxon>Austropuccinia</taxon>
    </lineage>
</organism>
<keyword evidence="3" id="KW-1185">Reference proteome</keyword>
<dbReference type="Proteomes" id="UP000765509">
    <property type="component" value="Unassembled WGS sequence"/>
</dbReference>
<comment type="caution">
    <text evidence="2">The sequence shown here is derived from an EMBL/GenBank/DDBJ whole genome shotgun (WGS) entry which is preliminary data.</text>
</comment>
<protein>
    <submittedName>
        <fullName evidence="2">Uncharacterized protein</fullName>
    </submittedName>
</protein>
<feature type="region of interest" description="Disordered" evidence="1">
    <location>
        <begin position="166"/>
        <end position="251"/>
    </location>
</feature>
<dbReference type="OrthoDB" id="3056461at2759"/>
<evidence type="ECO:0000313" key="2">
    <source>
        <dbReference type="EMBL" id="MBW0495185.1"/>
    </source>
</evidence>
<feature type="compositionally biased region" description="Acidic residues" evidence="1">
    <location>
        <begin position="182"/>
        <end position="201"/>
    </location>
</feature>